<dbReference type="InterPro" id="IPR011053">
    <property type="entry name" value="Single_hybrid_motif"/>
</dbReference>
<dbReference type="InterPro" id="IPR016185">
    <property type="entry name" value="PreATP-grasp_dom_sf"/>
</dbReference>
<dbReference type="InterPro" id="IPR011764">
    <property type="entry name" value="Biotin_carboxylation_dom"/>
</dbReference>
<dbReference type="PANTHER" id="PTHR18866">
    <property type="entry name" value="CARBOXYLASE:PYRUVATE/ACETYL-COA/PROPIONYL-COA CARBOXYLASE"/>
    <property type="match status" value="1"/>
</dbReference>
<evidence type="ECO:0000256" key="8">
    <source>
        <dbReference type="SAM" id="Coils"/>
    </source>
</evidence>
<dbReference type="Pfam" id="PF02682">
    <property type="entry name" value="CT_C_D"/>
    <property type="match status" value="1"/>
</dbReference>
<organism evidence="12 13">
    <name type="scientific">Coniochaeta ligniaria NRRL 30616</name>
    <dbReference type="NCBI Taxonomy" id="1408157"/>
    <lineage>
        <taxon>Eukaryota</taxon>
        <taxon>Fungi</taxon>
        <taxon>Dikarya</taxon>
        <taxon>Ascomycota</taxon>
        <taxon>Pezizomycotina</taxon>
        <taxon>Sordariomycetes</taxon>
        <taxon>Sordariomycetidae</taxon>
        <taxon>Coniochaetales</taxon>
        <taxon>Coniochaetaceae</taxon>
        <taxon>Coniochaeta</taxon>
    </lineage>
</organism>
<name>A0A1J7J6Z7_9PEZI</name>
<dbReference type="Gene3D" id="3.30.470.20">
    <property type="entry name" value="ATP-grasp fold, B domain"/>
    <property type="match status" value="1"/>
</dbReference>
<dbReference type="InterPro" id="IPR003778">
    <property type="entry name" value="CT_A_B"/>
</dbReference>
<dbReference type="SUPFAM" id="SSF160467">
    <property type="entry name" value="PH0987 N-terminal domain-like"/>
    <property type="match status" value="1"/>
</dbReference>
<dbReference type="AlphaFoldDB" id="A0A1J7J6Z7"/>
<evidence type="ECO:0000256" key="7">
    <source>
        <dbReference type="PROSITE-ProRule" id="PRU00409"/>
    </source>
</evidence>
<dbReference type="CDD" id="cd06850">
    <property type="entry name" value="biotinyl_domain"/>
    <property type="match status" value="1"/>
</dbReference>
<keyword evidence="6" id="KW-0092">Biotin</keyword>
<dbReference type="SUPFAM" id="SSF52440">
    <property type="entry name" value="PreATP-grasp domain"/>
    <property type="match status" value="1"/>
</dbReference>
<dbReference type="SMART" id="SM00796">
    <property type="entry name" value="AHS1"/>
    <property type="match status" value="1"/>
</dbReference>
<keyword evidence="5 7" id="KW-0067">ATP-binding</keyword>
<evidence type="ECO:0000256" key="1">
    <source>
        <dbReference type="ARBA" id="ARBA00001953"/>
    </source>
</evidence>
<feature type="domain" description="Lipoyl-binding" evidence="9">
    <location>
        <begin position="1169"/>
        <end position="1251"/>
    </location>
</feature>
<feature type="domain" description="ATP-grasp" evidence="10">
    <location>
        <begin position="121"/>
        <end position="322"/>
    </location>
</feature>
<evidence type="ECO:0000259" key="11">
    <source>
        <dbReference type="PROSITE" id="PS50979"/>
    </source>
</evidence>
<evidence type="ECO:0000256" key="4">
    <source>
        <dbReference type="ARBA" id="ARBA00022801"/>
    </source>
</evidence>
<evidence type="ECO:0000313" key="12">
    <source>
        <dbReference type="EMBL" id="OIW35566.1"/>
    </source>
</evidence>
<accession>A0A1J7J6Z7</accession>
<proteinExistence type="predicted"/>
<keyword evidence="3 7" id="KW-0547">Nucleotide-binding</keyword>
<dbReference type="InterPro" id="IPR005482">
    <property type="entry name" value="Biotin_COase_C"/>
</dbReference>
<dbReference type="GO" id="GO:0046872">
    <property type="term" value="F:metal ion binding"/>
    <property type="evidence" value="ECO:0007669"/>
    <property type="project" value="InterPro"/>
</dbReference>
<dbReference type="FunCoup" id="A0A1J7J6Z7">
    <property type="interactions" value="166"/>
</dbReference>
<gene>
    <name evidence="12" type="ORF">CONLIGDRAFT_690150</name>
</gene>
<dbReference type="InterPro" id="IPR005481">
    <property type="entry name" value="BC-like_N"/>
</dbReference>
<dbReference type="SUPFAM" id="SSF50891">
    <property type="entry name" value="Cyclophilin-like"/>
    <property type="match status" value="2"/>
</dbReference>
<evidence type="ECO:0000256" key="5">
    <source>
        <dbReference type="ARBA" id="ARBA00022840"/>
    </source>
</evidence>
<dbReference type="InterPro" id="IPR011761">
    <property type="entry name" value="ATP-grasp"/>
</dbReference>
<dbReference type="PANTHER" id="PTHR18866:SF128">
    <property type="entry name" value="UREA AMIDOLYASE"/>
    <property type="match status" value="1"/>
</dbReference>
<dbReference type="EMBL" id="KV875093">
    <property type="protein sequence ID" value="OIW35566.1"/>
    <property type="molecule type" value="Genomic_DNA"/>
</dbReference>
<keyword evidence="13" id="KW-1185">Reference proteome</keyword>
<evidence type="ECO:0000313" key="13">
    <source>
        <dbReference type="Proteomes" id="UP000182658"/>
    </source>
</evidence>
<sequence>MEHLKAVVIANRGEIACRLIRAAKSLGIRSIAIYSQTDSESLHALSADEAHLLKGESRSAYLDGDQIIEIAKEHGAQAIIPGYGFLSEHTGFARAVAAAGLVFVGPSPEAVQSFGLKHMARDLAIAAGVPVVPGSQGLLDTEDAAASAASALGYPVMLKATAGGGGMGLLVCKDEADVRRNFQTVQSRGESLFKNAGVFLERYYPDSHHIEVQVFGNGKGQAISIGERECSIQRRHQKVVEECPSPFVAQKRPELRRTLTQCAVRLAESINYGSAGTVEYLVDDYTGDFFFLEMNTRLQVEHGITEMCYGVDLVELMLRQADAELAAGLGGGGGVDAEELRRLQAACLEPKGHAIEVRVYAENPARNYAPSPGLLQEVAWHQSDSLRIDTWVQPGMTISPEYDPLLAKIMYLGSTRDAAVAGMDEALSKSVISGPPVNLDLLLAIIRDTTFRCGHTITKFLDEFEFVPPGIDIISGGSYTLVQDYPGRPTVGHGFGHAGPMDPVAFRAANILVGNPENTEGLEITLTGPSLRFLGDAVVALCGPPIPAFLDGVPFPEWTRVRIRAGQQLTLEKMPAHCRVYLAVYGGFLNVASWFGSKSTNPMVNVGGYQGRPLRAGDFLRLVESSALPPEPTVVPSIPSELRPRYTSDWHIQVMSGPYETGYLSEEDIEMVYSTAWKISHNAARGGIRLVGPRPAFARRDGGEGGGHPSNVIEYGYPLGGLNWTGDEGVIFPVDCPDFGGFICNLTVTKGDLWKVGQLRAGDRVQFHRVSLESALAARRRNETFLAALASAVAAGSTTDGLVAFDSESLGPDAREPGQDLVRNLPPDSGLSRPAVSYRAGGDDYLLIDYGDGRTDLNHKCRATALKRALTSASGLVSADQSQGGAIFNMVGVGNSLAVFYDGLRLPRDELVGSLVALEETLGDMSTARFPNRHFRLPLTFKHRKLDEALERYMNNQRSSATYLPDPLSFVASNNDMTVDELRRMMLSLQSVVIGVGFFMALPLCLPADPRDRIRSPKMNPSRTYTPEGAFAYGGSALCVYPVDSPGGYMIIGMSIPGLDVYGHKAGFSPQRPWMFEDMDTVSYYEVDETEYDAKMADFKAGRYVFEMADSVFDMAAHNRLLRETAAEAQALQARRQLAQDAMAAREKACLEEWLAEKQAGGTSENEIQTLLSDPTVDGLEAPVNANVWKVLVQEGDVLKAGQTAIILEAMKMEVNINVGERLAGATVVKTLIQPGDTVDSGAKVILVRLANADSTV</sequence>
<feature type="coiled-coil region" evidence="8">
    <location>
        <begin position="1115"/>
        <end position="1142"/>
    </location>
</feature>
<reference evidence="12 13" key="1">
    <citation type="submission" date="2016-10" db="EMBL/GenBank/DDBJ databases">
        <title>Draft genome sequence of Coniochaeta ligniaria NRRL30616, a lignocellulolytic fungus for bioabatement of inhibitors in plant biomass hydrolysates.</title>
        <authorList>
            <consortium name="DOE Joint Genome Institute"/>
            <person name="Jimenez D.J."/>
            <person name="Hector R.E."/>
            <person name="Riley R."/>
            <person name="Sun H."/>
            <person name="Grigoriev I.V."/>
            <person name="Van Elsas J.D."/>
            <person name="Nichols N.N."/>
        </authorList>
    </citation>
    <scope>NUCLEOTIDE SEQUENCE [LARGE SCALE GENOMIC DNA]</scope>
    <source>
        <strain evidence="12 13">NRRL 30616</strain>
    </source>
</reference>
<dbReference type="InterPro" id="IPR003833">
    <property type="entry name" value="CT_C_D"/>
</dbReference>
<dbReference type="OrthoDB" id="196847at2759"/>
<dbReference type="Gene3D" id="2.40.50.100">
    <property type="match status" value="1"/>
</dbReference>
<dbReference type="Gene3D" id="2.40.100.10">
    <property type="entry name" value="Cyclophilin-like"/>
    <property type="match status" value="2"/>
</dbReference>
<evidence type="ECO:0000256" key="2">
    <source>
        <dbReference type="ARBA" id="ARBA00022598"/>
    </source>
</evidence>
<dbReference type="Pfam" id="PF02786">
    <property type="entry name" value="CPSase_L_D2"/>
    <property type="match status" value="1"/>
</dbReference>
<dbReference type="SUPFAM" id="SSF56059">
    <property type="entry name" value="Glutathione synthetase ATP-binding domain-like"/>
    <property type="match status" value="1"/>
</dbReference>
<dbReference type="InParanoid" id="A0A1J7J6Z7"/>
<comment type="cofactor">
    <cofactor evidence="1">
        <name>biotin</name>
        <dbReference type="ChEBI" id="CHEBI:57586"/>
    </cofactor>
</comment>
<dbReference type="InterPro" id="IPR005479">
    <property type="entry name" value="CPAse_ATP-bd"/>
</dbReference>
<dbReference type="InterPro" id="IPR050856">
    <property type="entry name" value="Biotin_carboxylase_complex"/>
</dbReference>
<dbReference type="InterPro" id="IPR011054">
    <property type="entry name" value="Rudment_hybrid_motif"/>
</dbReference>
<keyword evidence="2" id="KW-0436">Ligase</keyword>
<dbReference type="PROSITE" id="PS50968">
    <property type="entry name" value="BIOTINYL_LIPOYL"/>
    <property type="match status" value="1"/>
</dbReference>
<dbReference type="Pfam" id="PF00364">
    <property type="entry name" value="Biotin_lipoyl"/>
    <property type="match status" value="1"/>
</dbReference>
<evidence type="ECO:0000256" key="3">
    <source>
        <dbReference type="ARBA" id="ARBA00022741"/>
    </source>
</evidence>
<dbReference type="Pfam" id="PF00289">
    <property type="entry name" value="Biotin_carb_N"/>
    <property type="match status" value="1"/>
</dbReference>
<dbReference type="GO" id="GO:0005524">
    <property type="term" value="F:ATP binding"/>
    <property type="evidence" value="ECO:0007669"/>
    <property type="project" value="UniProtKB-UniRule"/>
</dbReference>
<dbReference type="GO" id="GO:0016874">
    <property type="term" value="F:ligase activity"/>
    <property type="evidence" value="ECO:0007669"/>
    <property type="project" value="UniProtKB-KW"/>
</dbReference>
<dbReference type="GO" id="GO:0016787">
    <property type="term" value="F:hydrolase activity"/>
    <property type="evidence" value="ECO:0007669"/>
    <property type="project" value="UniProtKB-KW"/>
</dbReference>
<evidence type="ECO:0000259" key="9">
    <source>
        <dbReference type="PROSITE" id="PS50968"/>
    </source>
</evidence>
<dbReference type="InterPro" id="IPR000089">
    <property type="entry name" value="Biotin_lipoyl"/>
</dbReference>
<dbReference type="SMART" id="SM00797">
    <property type="entry name" value="AHS2"/>
    <property type="match status" value="1"/>
</dbReference>
<dbReference type="PROSITE" id="PS50979">
    <property type="entry name" value="BC"/>
    <property type="match status" value="1"/>
</dbReference>
<dbReference type="Pfam" id="PF02626">
    <property type="entry name" value="CT_A_B"/>
    <property type="match status" value="1"/>
</dbReference>
<dbReference type="Proteomes" id="UP000182658">
    <property type="component" value="Unassembled WGS sequence"/>
</dbReference>
<evidence type="ECO:0000256" key="6">
    <source>
        <dbReference type="ARBA" id="ARBA00023267"/>
    </source>
</evidence>
<feature type="domain" description="Biotin carboxylation" evidence="11">
    <location>
        <begin position="3"/>
        <end position="466"/>
    </location>
</feature>
<dbReference type="SUPFAM" id="SSF51230">
    <property type="entry name" value="Single hybrid motif"/>
    <property type="match status" value="1"/>
</dbReference>
<protein>
    <submittedName>
        <fullName evidence="12">Putative urea amidolyase</fullName>
    </submittedName>
</protein>
<keyword evidence="8" id="KW-0175">Coiled coil</keyword>
<dbReference type="PROSITE" id="PS00866">
    <property type="entry name" value="CPSASE_1"/>
    <property type="match status" value="1"/>
</dbReference>
<dbReference type="PROSITE" id="PS50975">
    <property type="entry name" value="ATP_GRASP"/>
    <property type="match status" value="1"/>
</dbReference>
<evidence type="ECO:0000259" key="10">
    <source>
        <dbReference type="PROSITE" id="PS50975"/>
    </source>
</evidence>
<dbReference type="PROSITE" id="PS00867">
    <property type="entry name" value="CPSASE_2"/>
    <property type="match status" value="1"/>
</dbReference>
<dbReference type="SUPFAM" id="SSF51246">
    <property type="entry name" value="Rudiment single hybrid motif"/>
    <property type="match status" value="1"/>
</dbReference>
<keyword evidence="4" id="KW-0378">Hydrolase</keyword>
<keyword evidence="12" id="KW-0456">Lyase</keyword>
<dbReference type="Pfam" id="PF02785">
    <property type="entry name" value="Biotin_carb_C"/>
    <property type="match status" value="1"/>
</dbReference>
<dbReference type="InterPro" id="IPR029000">
    <property type="entry name" value="Cyclophilin-like_dom_sf"/>
</dbReference>
<dbReference type="GO" id="GO:0016829">
    <property type="term" value="F:lyase activity"/>
    <property type="evidence" value="ECO:0007669"/>
    <property type="project" value="UniProtKB-KW"/>
</dbReference>
<dbReference type="STRING" id="1408157.A0A1J7J6Z7"/>
<dbReference type="SMART" id="SM00878">
    <property type="entry name" value="Biotin_carb_C"/>
    <property type="match status" value="1"/>
</dbReference>
<dbReference type="Gene3D" id="3.30.1360.40">
    <property type="match status" value="1"/>
</dbReference>